<dbReference type="EMBL" id="JADILX010000039">
    <property type="protein sequence ID" value="MBO8485226.1"/>
    <property type="molecule type" value="Genomic_DNA"/>
</dbReference>
<evidence type="ECO:0000259" key="7">
    <source>
        <dbReference type="Pfam" id="PF14322"/>
    </source>
</evidence>
<keyword evidence="5" id="KW-0998">Cell outer membrane</keyword>
<evidence type="ECO:0000256" key="5">
    <source>
        <dbReference type="ARBA" id="ARBA00023237"/>
    </source>
</evidence>
<dbReference type="SUPFAM" id="SSF48452">
    <property type="entry name" value="TPR-like"/>
    <property type="match status" value="1"/>
</dbReference>
<sequence length="639" mass="72158">MNIIKRIFAGAGILAGLSLVSCDLTTGSKSTFDETQVFSDPTLTEYQIYSIYEVFSHTNSHRGRYLPWYGYNTDIEWYISNTVNEKAEIVRYVMSANNSELNRDDGPYNELFAGIERANLTISGVRKYGSPDSRPEMAALLGEALVMRAVLYTELLKAYGEVPARFAPVTPETTYLNKSDRDIIYEQLLKDLEESFAYLSYNTARTDRAGLALAKGMYARIALMASGYAQRPENDKAGTGDPGRIRLTDNPNLTKAALYPKALEALKDVISRSGLDLESDYEQMWRDVNNMENLTGGREIIWVIPFSNSRGRWNYTFAIRNNGYTDWSPTDDNRGGQAGPVPYLYYWYKDYDTRRDVSCVNFEWEDRGDGTLPYPSGIENWYFGKYRFEWMVDHPYPGGDNDGVKPVYMRYADILLMAAEIANSSGDENSLASSRDADYARSCLKKILRRAYDSAHQSEADAEIDALTSEEEIFNEIKKQRALEFVGEFLRKADLIRWNCLKTSMDAASDELNALRTGAQGAITGFNYGSLGDYLWYRYDLSGTVPEIEMYGIHADELTTSTTPPSGSGWVPYTNSAGEVSKYIDEDSFKSPNSNITDKAAKGEGGGFYDADPDLKQWWPIPEISIINSQEHLKNDYNY</sequence>
<evidence type="ECO:0000313" key="8">
    <source>
        <dbReference type="EMBL" id="MBO8485226.1"/>
    </source>
</evidence>
<feature type="domain" description="RagB/SusD" evidence="6">
    <location>
        <begin position="371"/>
        <end position="520"/>
    </location>
</feature>
<dbReference type="Pfam" id="PF14322">
    <property type="entry name" value="SusD-like_3"/>
    <property type="match status" value="1"/>
</dbReference>
<gene>
    <name evidence="8" type="ORF">IAB78_02235</name>
</gene>
<dbReference type="PROSITE" id="PS51257">
    <property type="entry name" value="PROKAR_LIPOPROTEIN"/>
    <property type="match status" value="1"/>
</dbReference>
<evidence type="ECO:0000256" key="1">
    <source>
        <dbReference type="ARBA" id="ARBA00004442"/>
    </source>
</evidence>
<comment type="subcellular location">
    <subcellularLocation>
        <location evidence="1">Cell outer membrane</location>
    </subcellularLocation>
</comment>
<dbReference type="Proteomes" id="UP000823750">
    <property type="component" value="Unassembled WGS sequence"/>
</dbReference>
<keyword evidence="4" id="KW-0472">Membrane</keyword>
<keyword evidence="3" id="KW-0732">Signal</keyword>
<evidence type="ECO:0000313" key="9">
    <source>
        <dbReference type="Proteomes" id="UP000823750"/>
    </source>
</evidence>
<dbReference type="Pfam" id="PF07980">
    <property type="entry name" value="SusD_RagB"/>
    <property type="match status" value="1"/>
</dbReference>
<reference evidence="8" key="1">
    <citation type="submission" date="2020-10" db="EMBL/GenBank/DDBJ databases">
        <authorList>
            <person name="Gilroy R."/>
        </authorList>
    </citation>
    <scope>NUCLEOTIDE SEQUENCE</scope>
    <source>
        <strain evidence="8">B2-16538</strain>
    </source>
</reference>
<evidence type="ECO:0000256" key="4">
    <source>
        <dbReference type="ARBA" id="ARBA00023136"/>
    </source>
</evidence>
<dbReference type="InterPro" id="IPR011990">
    <property type="entry name" value="TPR-like_helical_dom_sf"/>
</dbReference>
<dbReference type="InterPro" id="IPR012944">
    <property type="entry name" value="SusD_RagB_dom"/>
</dbReference>
<reference evidence="8" key="2">
    <citation type="journal article" date="2021" name="PeerJ">
        <title>Extensive microbial diversity within the chicken gut microbiome revealed by metagenomics and culture.</title>
        <authorList>
            <person name="Gilroy R."/>
            <person name="Ravi A."/>
            <person name="Getino M."/>
            <person name="Pursley I."/>
            <person name="Horton D.L."/>
            <person name="Alikhan N.F."/>
            <person name="Baker D."/>
            <person name="Gharbi K."/>
            <person name="Hall N."/>
            <person name="Watson M."/>
            <person name="Adriaenssens E.M."/>
            <person name="Foster-Nyarko E."/>
            <person name="Jarju S."/>
            <person name="Secka A."/>
            <person name="Antonio M."/>
            <person name="Oren A."/>
            <person name="Chaudhuri R.R."/>
            <person name="La Ragione R."/>
            <person name="Hildebrand F."/>
            <person name="Pallen M.J."/>
        </authorList>
    </citation>
    <scope>NUCLEOTIDE SEQUENCE</scope>
    <source>
        <strain evidence="8">B2-16538</strain>
    </source>
</reference>
<comment type="caution">
    <text evidence="8">The sequence shown here is derived from an EMBL/GenBank/DDBJ whole genome shotgun (WGS) entry which is preliminary data.</text>
</comment>
<evidence type="ECO:0000256" key="2">
    <source>
        <dbReference type="ARBA" id="ARBA00006275"/>
    </source>
</evidence>
<dbReference type="InterPro" id="IPR033985">
    <property type="entry name" value="SusD-like_N"/>
</dbReference>
<feature type="domain" description="SusD-like N-terminal" evidence="7">
    <location>
        <begin position="103"/>
        <end position="204"/>
    </location>
</feature>
<dbReference type="AlphaFoldDB" id="A0A9D9NRD0"/>
<proteinExistence type="inferred from homology"/>
<evidence type="ECO:0000259" key="6">
    <source>
        <dbReference type="Pfam" id="PF07980"/>
    </source>
</evidence>
<dbReference type="GO" id="GO:0009279">
    <property type="term" value="C:cell outer membrane"/>
    <property type="evidence" value="ECO:0007669"/>
    <property type="project" value="UniProtKB-SubCell"/>
</dbReference>
<name>A0A9D9NRD0_9BACT</name>
<comment type="similarity">
    <text evidence="2">Belongs to the SusD family.</text>
</comment>
<dbReference type="Gene3D" id="1.25.40.390">
    <property type="match status" value="1"/>
</dbReference>
<accession>A0A9D9NRD0</accession>
<protein>
    <submittedName>
        <fullName evidence="8">RagB/SusD family nutrient uptake outer membrane protein</fullName>
    </submittedName>
</protein>
<organism evidence="8 9">
    <name type="scientific">Candidatus Cryptobacteroides excrementavium</name>
    <dbReference type="NCBI Taxonomy" id="2840759"/>
    <lineage>
        <taxon>Bacteria</taxon>
        <taxon>Pseudomonadati</taxon>
        <taxon>Bacteroidota</taxon>
        <taxon>Bacteroidia</taxon>
        <taxon>Bacteroidales</taxon>
        <taxon>Candidatus Cryptobacteroides</taxon>
    </lineage>
</organism>
<evidence type="ECO:0000256" key="3">
    <source>
        <dbReference type="ARBA" id="ARBA00022729"/>
    </source>
</evidence>